<dbReference type="Proteomes" id="UP000054565">
    <property type="component" value="Unassembled WGS sequence"/>
</dbReference>
<name>A0A0J6Y185_COCIT</name>
<protein>
    <submittedName>
        <fullName evidence="1">Uncharacterized protein</fullName>
    </submittedName>
</protein>
<organism evidence="1 2">
    <name type="scientific">Coccidioides immitis RMSCC 2394</name>
    <dbReference type="NCBI Taxonomy" id="404692"/>
    <lineage>
        <taxon>Eukaryota</taxon>
        <taxon>Fungi</taxon>
        <taxon>Dikarya</taxon>
        <taxon>Ascomycota</taxon>
        <taxon>Pezizomycotina</taxon>
        <taxon>Eurotiomycetes</taxon>
        <taxon>Eurotiomycetidae</taxon>
        <taxon>Onygenales</taxon>
        <taxon>Onygenaceae</taxon>
        <taxon>Coccidioides</taxon>
    </lineage>
</organism>
<sequence>MLAGRTLPPEPAELHFPYSGKENPLGCFVMVMEVQRRKVGHVVDLSKGHGSQRPLRVFADRLKPYSSMSIPIGLGIQASAAENQHMLQLQPNMAQHLLICLPPTGTSGSHTRQGTAVDLDGSRWWSMARMICKTRPVSLWDSHSSHDPATDARMRARRVASITLTERARYGTARCDLYHYYDTRFANLHSPSYMDDMIYLPHA</sequence>
<evidence type="ECO:0000313" key="1">
    <source>
        <dbReference type="EMBL" id="KMP01450.1"/>
    </source>
</evidence>
<evidence type="ECO:0000313" key="2">
    <source>
        <dbReference type="Proteomes" id="UP000054565"/>
    </source>
</evidence>
<dbReference type="AlphaFoldDB" id="A0A0J6Y185"/>
<proteinExistence type="predicted"/>
<accession>A0A0J6Y185</accession>
<reference evidence="2" key="1">
    <citation type="journal article" date="2010" name="Genome Res.">
        <title>Population genomic sequencing of Coccidioides fungi reveals recent hybridization and transposon control.</title>
        <authorList>
            <person name="Neafsey D.E."/>
            <person name="Barker B.M."/>
            <person name="Sharpton T.J."/>
            <person name="Stajich J.E."/>
            <person name="Park D.J."/>
            <person name="Whiston E."/>
            <person name="Hung C.-Y."/>
            <person name="McMahan C."/>
            <person name="White J."/>
            <person name="Sykes S."/>
            <person name="Heiman D."/>
            <person name="Young S."/>
            <person name="Zeng Q."/>
            <person name="Abouelleil A."/>
            <person name="Aftuck L."/>
            <person name="Bessette D."/>
            <person name="Brown A."/>
            <person name="FitzGerald M."/>
            <person name="Lui A."/>
            <person name="Macdonald J.P."/>
            <person name="Priest M."/>
            <person name="Orbach M.J."/>
            <person name="Galgiani J.N."/>
            <person name="Kirkland T.N."/>
            <person name="Cole G.T."/>
            <person name="Birren B.W."/>
            <person name="Henn M.R."/>
            <person name="Taylor J.W."/>
            <person name="Rounsley S.D."/>
        </authorList>
    </citation>
    <scope>NUCLEOTIDE SEQUENCE [LARGE SCALE GENOMIC DNA]</scope>
    <source>
        <strain evidence="2">RMSCC 2394</strain>
    </source>
</reference>
<dbReference type="EMBL" id="DS028093">
    <property type="protein sequence ID" value="KMP01450.1"/>
    <property type="molecule type" value="Genomic_DNA"/>
</dbReference>
<gene>
    <name evidence="1" type="ORF">CIRG_01590</name>
</gene>